<dbReference type="SUPFAM" id="SSF49265">
    <property type="entry name" value="Fibronectin type III"/>
    <property type="match status" value="1"/>
</dbReference>
<comment type="caution">
    <text evidence="5">The sequence shown here is derived from an EMBL/GenBank/DDBJ whole genome shotgun (WGS) entry which is preliminary data.</text>
</comment>
<dbReference type="CDD" id="cd00063">
    <property type="entry name" value="FN3"/>
    <property type="match status" value="1"/>
</dbReference>
<dbReference type="SUPFAM" id="SSF49899">
    <property type="entry name" value="Concanavalin A-like lectins/glucanases"/>
    <property type="match status" value="1"/>
</dbReference>
<dbReference type="Gene3D" id="2.60.120.200">
    <property type="match status" value="1"/>
</dbReference>
<gene>
    <name evidence="5" type="ORF">A3860_13815</name>
</gene>
<feature type="domain" description="Fibronectin type-III" evidence="4">
    <location>
        <begin position="918"/>
        <end position="1006"/>
    </location>
</feature>
<keyword evidence="2" id="KW-1015">Disulfide bond</keyword>
<dbReference type="SUPFAM" id="SSF51445">
    <property type="entry name" value="(Trans)glycosidases"/>
    <property type="match status" value="1"/>
</dbReference>
<reference evidence="5 6" key="1">
    <citation type="submission" date="2016-03" db="EMBL/GenBank/DDBJ databases">
        <title>Niastella vici sp. nov., isolated from farmland soil.</title>
        <authorList>
            <person name="Chen L."/>
            <person name="Wang D."/>
            <person name="Yang S."/>
            <person name="Wang G."/>
        </authorList>
    </citation>
    <scope>NUCLEOTIDE SEQUENCE [LARGE SCALE GENOMIC DNA]</scope>
    <source>
        <strain evidence="5 6">DJ57</strain>
    </source>
</reference>
<organism evidence="5 6">
    <name type="scientific">Niastella vici</name>
    <dbReference type="NCBI Taxonomy" id="1703345"/>
    <lineage>
        <taxon>Bacteria</taxon>
        <taxon>Pseudomonadati</taxon>
        <taxon>Bacteroidota</taxon>
        <taxon>Chitinophagia</taxon>
        <taxon>Chitinophagales</taxon>
        <taxon>Chitinophagaceae</taxon>
        <taxon>Niastella</taxon>
    </lineage>
</organism>
<dbReference type="InterPro" id="IPR003961">
    <property type="entry name" value="FN3_dom"/>
</dbReference>
<dbReference type="Pfam" id="PF13385">
    <property type="entry name" value="Laminin_G_3"/>
    <property type="match status" value="1"/>
</dbReference>
<dbReference type="SMART" id="SM00560">
    <property type="entry name" value="LamGL"/>
    <property type="match status" value="1"/>
</dbReference>
<dbReference type="InterPro" id="IPR013320">
    <property type="entry name" value="ConA-like_dom_sf"/>
</dbReference>
<dbReference type="RefSeq" id="WP_081145494.1">
    <property type="nucleotide sequence ID" value="NZ_LVYD01000002.1"/>
</dbReference>
<protein>
    <recommendedName>
        <fullName evidence="4">Fibronectin type-III domain-containing protein</fullName>
    </recommendedName>
</protein>
<dbReference type="PROSITE" id="PS50853">
    <property type="entry name" value="FN3"/>
    <property type="match status" value="1"/>
</dbReference>
<sequence length="1403" mass="152601">MNKTLFVLVMLCLCKICLFAQAPNLPAKGTLSETLLSTTRTFTNATQEDTVVKPHTLPAAYTIELTGRVNSATGRGMDIEGRNELLKGFRLSLDAANLKYTAPLSGSTALTASGAGQDYTIRIAVKNDSAHIYQNGAYIQSQPLSQIRNIAAGAEIDTVVNTNSDTSLVPNWAGIAPNNTGKPSDYGWILNPTSTTLFAVANSTTAGTSRYLDINASSGSNLHTYNGSTYTGRILFLRWDGSYSSTVYSYPVTLEAGVTYDLSMLYAYISNGTPGSSMTVGIGTTTAASGRIATQTLTTSTTVRALKKNDFIFTAPTSATYYITFTGPTALYSIAELSVKRFAATPRFIFGKNYPTGAVDMQIAEVTYDSGAYAPASIVTGSMQNVTVTGASASYLPTFNTSFTVPGKTDLHLTGDYSPLINSTVALNSNDAWLIFDNVPPATVTANWLSKVTINGVSAANNANVRVAIYKNGTAVIPNGNVTSQAALDVFTQPSLAGNTTSYEINTYHDSLAAFDNRIRSFKLHRGYMATMANNADGSGYSRVFVANDSDLIVNAMPQGLDTTVSFIRVFKWDWVSKKGKAGWDPNKLNCTWYYDWNIAGSSSSNYNYVAIRQNGGWPSWSSINSKTGINHLSGFNEPDQSDQSNLTVDQAVSYWPDFMQSGYRIGSPAPANPESSWITNFLAKTDSLDYRVDYVAIHCYWGGQTPSQWYSRLKAIYDRVKRPLWITEWNNGANWTTETWPTDTTLALQKQLSDIKGILQVLDTTSFVERYAEYDWVQYKRSLVLADTLTPAGKYYAADKSNFAYNPAKAFVHTWKLVGPPLTNSINGDDYFKTTLTFKDMNGETGLNYVLERLIDGRDTGFIGINTFTGYAYSSTISFIDSVFDKATYRIKAYAKDGTTYAYGRSLVITRDAAPVAPTSLTGTVLSATQDSIIWNAGSNARSYNLKRSLSASGPFTTILSRTTQLQYMDTALSPSTTYYYVITSLNSAGESANSTVLQLTTNALVTPASVLNPNAASGDNQIALTWDFQYDAKYEISRASSATGTYTVIASNINAIRYEDKTASNGATYYYKVVAYNNAGRSPETAVLSGTPVAGQHLYLAFDETSGTFARDAWGGYHGALAATASHTTGNSGSSVKLNGTSTSYVSLGAGLLAPLNDFTISTWVRMDSLATWMRIFDFGTGTAQYMFLSPQASVSGGVSTVRFAIKNGGAEQQVNYSYTWALNTWTHLAIRRLGDTVKLYVNGQNVAANTGVTIKPSDLGSTSLNYIGKSQFSDPYLNGAVDEFRIYNYALSEQNISNLANLMPLALTAAKVNTRAPIVKDEDKQIRLYPNPVQQQLIVRVSRVDKAAMVQVYNAMGVLVLSKSLMNNTTYLPMKNLTAGMYYVQVVNGQQRLIKEMMKE</sequence>
<evidence type="ECO:0000313" key="5">
    <source>
        <dbReference type="EMBL" id="OQP66552.1"/>
    </source>
</evidence>
<dbReference type="InterPro" id="IPR013783">
    <property type="entry name" value="Ig-like_fold"/>
</dbReference>
<dbReference type="Gene3D" id="3.20.20.80">
    <property type="entry name" value="Glycosidases"/>
    <property type="match status" value="1"/>
</dbReference>
<keyword evidence="6" id="KW-1185">Reference proteome</keyword>
<dbReference type="InterPro" id="IPR026444">
    <property type="entry name" value="Secre_tail"/>
</dbReference>
<dbReference type="Pfam" id="PF11790">
    <property type="entry name" value="Glyco_hydro_cc"/>
    <property type="match status" value="1"/>
</dbReference>
<proteinExistence type="predicted"/>
<name>A0A1V9G7J8_9BACT</name>
<dbReference type="Gene3D" id="2.60.40.10">
    <property type="entry name" value="Immunoglobulins"/>
    <property type="match status" value="2"/>
</dbReference>
<dbReference type="STRING" id="1703345.A3860_13815"/>
<evidence type="ECO:0000256" key="1">
    <source>
        <dbReference type="ARBA" id="ARBA00022729"/>
    </source>
</evidence>
<feature type="signal peptide" evidence="3">
    <location>
        <begin position="1"/>
        <end position="22"/>
    </location>
</feature>
<dbReference type="InterPro" id="IPR036116">
    <property type="entry name" value="FN3_sf"/>
</dbReference>
<keyword evidence="1 3" id="KW-0732">Signal</keyword>
<evidence type="ECO:0000313" key="6">
    <source>
        <dbReference type="Proteomes" id="UP000192796"/>
    </source>
</evidence>
<dbReference type="InterPro" id="IPR017853">
    <property type="entry name" value="GH"/>
</dbReference>
<dbReference type="Proteomes" id="UP000192796">
    <property type="component" value="Unassembled WGS sequence"/>
</dbReference>
<evidence type="ECO:0000256" key="3">
    <source>
        <dbReference type="SAM" id="SignalP"/>
    </source>
</evidence>
<dbReference type="NCBIfam" id="TIGR04183">
    <property type="entry name" value="Por_Secre_tail"/>
    <property type="match status" value="1"/>
</dbReference>
<feature type="chain" id="PRO_5010704071" description="Fibronectin type-III domain-containing protein" evidence="3">
    <location>
        <begin position="23"/>
        <end position="1403"/>
    </location>
</feature>
<dbReference type="EMBL" id="LVYD01000002">
    <property type="protein sequence ID" value="OQP66552.1"/>
    <property type="molecule type" value="Genomic_DNA"/>
</dbReference>
<dbReference type="InterPro" id="IPR024655">
    <property type="entry name" value="Asl1_glyco_hydro_catalytic"/>
</dbReference>
<dbReference type="Pfam" id="PF18962">
    <property type="entry name" value="Por_Secre_tail"/>
    <property type="match status" value="1"/>
</dbReference>
<dbReference type="Gene3D" id="2.60.20.10">
    <property type="entry name" value="Crystallins"/>
    <property type="match status" value="1"/>
</dbReference>
<dbReference type="GO" id="GO:0004553">
    <property type="term" value="F:hydrolase activity, hydrolyzing O-glycosyl compounds"/>
    <property type="evidence" value="ECO:0007669"/>
    <property type="project" value="UniProtKB-ARBA"/>
</dbReference>
<dbReference type="GO" id="GO:0005975">
    <property type="term" value="P:carbohydrate metabolic process"/>
    <property type="evidence" value="ECO:0007669"/>
    <property type="project" value="UniProtKB-ARBA"/>
</dbReference>
<dbReference type="OrthoDB" id="9809583at2"/>
<dbReference type="SMART" id="SM00060">
    <property type="entry name" value="FN3"/>
    <property type="match status" value="2"/>
</dbReference>
<evidence type="ECO:0000259" key="4">
    <source>
        <dbReference type="PROSITE" id="PS50853"/>
    </source>
</evidence>
<accession>A0A1V9G7J8</accession>
<dbReference type="InterPro" id="IPR006558">
    <property type="entry name" value="LamG-like"/>
</dbReference>
<evidence type="ECO:0000256" key="2">
    <source>
        <dbReference type="ARBA" id="ARBA00023157"/>
    </source>
</evidence>